<reference evidence="11 12" key="1">
    <citation type="submission" date="2020-02" db="EMBL/GenBank/DDBJ databases">
        <title>Genome sequencing for Kineobactrum sp. M2.</title>
        <authorList>
            <person name="Park S.-J."/>
        </authorList>
    </citation>
    <scope>NUCLEOTIDE SEQUENCE [LARGE SCALE GENOMIC DNA]</scope>
    <source>
        <strain evidence="11 12">M2</strain>
    </source>
</reference>
<dbReference type="GO" id="GO:0017061">
    <property type="term" value="F:S-methyl-5-thioadenosine phosphorylase activity"/>
    <property type="evidence" value="ECO:0007669"/>
    <property type="project" value="UniProtKB-EC"/>
</dbReference>
<dbReference type="Pfam" id="PF02578">
    <property type="entry name" value="Cu-oxidase_4"/>
    <property type="match status" value="1"/>
</dbReference>
<evidence type="ECO:0000256" key="5">
    <source>
        <dbReference type="ARBA" id="ARBA00022801"/>
    </source>
</evidence>
<dbReference type="Gene3D" id="3.60.140.10">
    <property type="entry name" value="CNF1/YfiH-like putative cysteine hydrolases"/>
    <property type="match status" value="1"/>
</dbReference>
<accession>A0A6C0U7F2</accession>
<evidence type="ECO:0000256" key="2">
    <source>
        <dbReference type="ARBA" id="ARBA00007353"/>
    </source>
</evidence>
<dbReference type="SUPFAM" id="SSF64438">
    <property type="entry name" value="CNF1/YfiH-like putative cysteine hydrolases"/>
    <property type="match status" value="1"/>
</dbReference>
<dbReference type="InterPro" id="IPR038371">
    <property type="entry name" value="Cu_polyphenol_OxRdtase_sf"/>
</dbReference>
<dbReference type="PANTHER" id="PTHR30616">
    <property type="entry name" value="UNCHARACTERIZED PROTEIN YFIH"/>
    <property type="match status" value="1"/>
</dbReference>
<keyword evidence="12" id="KW-1185">Reference proteome</keyword>
<keyword evidence="4" id="KW-0479">Metal-binding</keyword>
<dbReference type="InterPro" id="IPR003730">
    <property type="entry name" value="Cu_polyphenol_OxRdtase"/>
</dbReference>
<dbReference type="CDD" id="cd16833">
    <property type="entry name" value="YfiH"/>
    <property type="match status" value="1"/>
</dbReference>
<proteinExistence type="inferred from homology"/>
<evidence type="ECO:0000256" key="7">
    <source>
        <dbReference type="ARBA" id="ARBA00047989"/>
    </source>
</evidence>
<name>A0A6C0U7F2_9GAMM</name>
<evidence type="ECO:0000313" key="11">
    <source>
        <dbReference type="EMBL" id="QIB66355.1"/>
    </source>
</evidence>
<evidence type="ECO:0000256" key="3">
    <source>
        <dbReference type="ARBA" id="ARBA00022679"/>
    </source>
</evidence>
<dbReference type="GO" id="GO:0016787">
    <property type="term" value="F:hydrolase activity"/>
    <property type="evidence" value="ECO:0007669"/>
    <property type="project" value="UniProtKB-KW"/>
</dbReference>
<comment type="catalytic activity">
    <reaction evidence="8">
        <text>adenosine + phosphate = alpha-D-ribose 1-phosphate + adenine</text>
        <dbReference type="Rhea" id="RHEA:27642"/>
        <dbReference type="ChEBI" id="CHEBI:16335"/>
        <dbReference type="ChEBI" id="CHEBI:16708"/>
        <dbReference type="ChEBI" id="CHEBI:43474"/>
        <dbReference type="ChEBI" id="CHEBI:57720"/>
        <dbReference type="EC" id="2.4.2.1"/>
    </reaction>
    <physiologicalReaction direction="left-to-right" evidence="8">
        <dbReference type="Rhea" id="RHEA:27643"/>
    </physiologicalReaction>
</comment>
<evidence type="ECO:0000256" key="6">
    <source>
        <dbReference type="ARBA" id="ARBA00022833"/>
    </source>
</evidence>
<dbReference type="NCBIfam" id="TIGR00726">
    <property type="entry name" value="peptidoglycan editing factor PgeF"/>
    <property type="match status" value="1"/>
</dbReference>
<dbReference type="Proteomes" id="UP000477680">
    <property type="component" value="Chromosome"/>
</dbReference>
<dbReference type="EMBL" id="CP048711">
    <property type="protein sequence ID" value="QIB66355.1"/>
    <property type="molecule type" value="Genomic_DNA"/>
</dbReference>
<dbReference type="KEGG" id="kim:G3T16_14035"/>
<keyword evidence="3" id="KW-0808">Transferase</keyword>
<evidence type="ECO:0000256" key="1">
    <source>
        <dbReference type="ARBA" id="ARBA00000553"/>
    </source>
</evidence>
<gene>
    <name evidence="11" type="primary">pgeF</name>
    <name evidence="11" type="ORF">G3T16_14035</name>
</gene>
<comment type="catalytic activity">
    <reaction evidence="9">
        <text>S-methyl-5'-thioadenosine + phosphate = 5-(methylsulfanyl)-alpha-D-ribose 1-phosphate + adenine</text>
        <dbReference type="Rhea" id="RHEA:11852"/>
        <dbReference type="ChEBI" id="CHEBI:16708"/>
        <dbReference type="ChEBI" id="CHEBI:17509"/>
        <dbReference type="ChEBI" id="CHEBI:43474"/>
        <dbReference type="ChEBI" id="CHEBI:58533"/>
        <dbReference type="EC" id="2.4.2.28"/>
    </reaction>
    <physiologicalReaction direction="left-to-right" evidence="9">
        <dbReference type="Rhea" id="RHEA:11853"/>
    </physiologicalReaction>
</comment>
<comment type="catalytic activity">
    <reaction evidence="1">
        <text>inosine + phosphate = alpha-D-ribose 1-phosphate + hypoxanthine</text>
        <dbReference type="Rhea" id="RHEA:27646"/>
        <dbReference type="ChEBI" id="CHEBI:17368"/>
        <dbReference type="ChEBI" id="CHEBI:17596"/>
        <dbReference type="ChEBI" id="CHEBI:43474"/>
        <dbReference type="ChEBI" id="CHEBI:57720"/>
        <dbReference type="EC" id="2.4.2.1"/>
    </reaction>
    <physiologicalReaction direction="left-to-right" evidence="1">
        <dbReference type="Rhea" id="RHEA:27647"/>
    </physiologicalReaction>
</comment>
<evidence type="ECO:0000256" key="9">
    <source>
        <dbReference type="ARBA" id="ARBA00049893"/>
    </source>
</evidence>
<organism evidence="11 12">
    <name type="scientific">Kineobactrum salinum</name>
    <dbReference type="NCBI Taxonomy" id="2708301"/>
    <lineage>
        <taxon>Bacteria</taxon>
        <taxon>Pseudomonadati</taxon>
        <taxon>Pseudomonadota</taxon>
        <taxon>Gammaproteobacteria</taxon>
        <taxon>Cellvibrionales</taxon>
        <taxon>Halieaceae</taxon>
        <taxon>Kineobactrum</taxon>
    </lineage>
</organism>
<evidence type="ECO:0000256" key="4">
    <source>
        <dbReference type="ARBA" id="ARBA00022723"/>
    </source>
</evidence>
<dbReference type="InterPro" id="IPR011324">
    <property type="entry name" value="Cytotoxic_necrot_fac-like_cat"/>
</dbReference>
<dbReference type="RefSeq" id="WP_163495789.1">
    <property type="nucleotide sequence ID" value="NZ_CP048711.1"/>
</dbReference>
<dbReference type="GO" id="GO:0005507">
    <property type="term" value="F:copper ion binding"/>
    <property type="evidence" value="ECO:0007669"/>
    <property type="project" value="TreeGrafter"/>
</dbReference>
<sequence>MLLEPDWPAPARVRAFTTTREGGVSSGPYQSFNLGDHVGDDRAAVAANRTRLQALLPPGSGVQWLRQCHGNEVVAAGADRQAPSADACWTGRSQLACAVLTADCLPVLFCDRAATVVAAAHAGWRGLLAGVLERTVEALPVAPGELLAWLGPAIGPARFEVGAEVREAFCAGSGLGSDELAACFQASARRDHYLADLYGLARLRLCCAGVERVFGGGFCTFADAARFYSYRRDGQTGRMASLIHLNEVANPCQTRT</sequence>
<protein>
    <recommendedName>
        <fullName evidence="10">Purine nucleoside phosphorylase</fullName>
    </recommendedName>
</protein>
<keyword evidence="5" id="KW-0378">Hydrolase</keyword>
<dbReference type="PANTHER" id="PTHR30616:SF2">
    <property type="entry name" value="PURINE NUCLEOSIDE PHOSPHORYLASE LACC1"/>
    <property type="match status" value="1"/>
</dbReference>
<evidence type="ECO:0000256" key="10">
    <source>
        <dbReference type="RuleBase" id="RU361274"/>
    </source>
</evidence>
<dbReference type="AlphaFoldDB" id="A0A6C0U7F2"/>
<evidence type="ECO:0000256" key="8">
    <source>
        <dbReference type="ARBA" id="ARBA00048968"/>
    </source>
</evidence>
<comment type="similarity">
    <text evidence="2 10">Belongs to the purine nucleoside phosphorylase YfiH/LACC1 family.</text>
</comment>
<comment type="catalytic activity">
    <reaction evidence="7">
        <text>adenosine + H2O + H(+) = inosine + NH4(+)</text>
        <dbReference type="Rhea" id="RHEA:24408"/>
        <dbReference type="ChEBI" id="CHEBI:15377"/>
        <dbReference type="ChEBI" id="CHEBI:15378"/>
        <dbReference type="ChEBI" id="CHEBI:16335"/>
        <dbReference type="ChEBI" id="CHEBI:17596"/>
        <dbReference type="ChEBI" id="CHEBI:28938"/>
        <dbReference type="EC" id="3.5.4.4"/>
    </reaction>
    <physiologicalReaction direction="left-to-right" evidence="7">
        <dbReference type="Rhea" id="RHEA:24409"/>
    </physiologicalReaction>
</comment>
<evidence type="ECO:0000313" key="12">
    <source>
        <dbReference type="Proteomes" id="UP000477680"/>
    </source>
</evidence>
<keyword evidence="6" id="KW-0862">Zinc</keyword>